<evidence type="ECO:0000259" key="11">
    <source>
        <dbReference type="Pfam" id="PF03033"/>
    </source>
</evidence>
<feature type="binding site" evidence="10">
    <location>
        <begin position="10"/>
        <end position="12"/>
    </location>
    <ligand>
        <name>UDP-N-acetyl-alpha-D-glucosamine</name>
        <dbReference type="ChEBI" id="CHEBI:57705"/>
    </ligand>
</feature>
<reference evidence="13" key="1">
    <citation type="submission" date="2021-01" db="EMBL/GenBank/DDBJ databases">
        <title>Modified the classification status of verrucomicrobia.</title>
        <authorList>
            <person name="Feng X."/>
        </authorList>
    </citation>
    <scope>NUCLEOTIDE SEQUENCE</scope>
    <source>
        <strain evidence="13">KCTC 12986</strain>
    </source>
</reference>
<feature type="binding site" evidence="10">
    <location>
        <position position="123"/>
    </location>
    <ligand>
        <name>UDP-N-acetyl-alpha-D-glucosamine</name>
        <dbReference type="ChEBI" id="CHEBI:57705"/>
    </ligand>
</feature>
<comment type="caution">
    <text evidence="13">The sequence shown here is derived from an EMBL/GenBank/DDBJ whole genome shotgun (WGS) entry which is preliminary data.</text>
</comment>
<dbReference type="InterPro" id="IPR006009">
    <property type="entry name" value="GlcNAc_MurG"/>
</dbReference>
<evidence type="ECO:0000256" key="4">
    <source>
        <dbReference type="ARBA" id="ARBA00022679"/>
    </source>
</evidence>
<dbReference type="RefSeq" id="WP_200392733.1">
    <property type="nucleotide sequence ID" value="NZ_JAENIO010000047.1"/>
</dbReference>
<comment type="catalytic activity">
    <reaction evidence="10">
        <text>di-trans,octa-cis-undecaprenyl diphospho-N-acetyl-alpha-D-muramoyl-L-alanyl-D-glutamyl-meso-2,6-diaminopimeloyl-D-alanyl-D-alanine + UDP-N-acetyl-alpha-D-glucosamine = di-trans,octa-cis-undecaprenyl diphospho-[N-acetyl-alpha-D-glucosaminyl-(1-&gt;4)]-N-acetyl-alpha-D-muramoyl-L-alanyl-D-glutamyl-meso-2,6-diaminopimeloyl-D-alanyl-D-alanine + UDP + H(+)</text>
        <dbReference type="Rhea" id="RHEA:31227"/>
        <dbReference type="ChEBI" id="CHEBI:15378"/>
        <dbReference type="ChEBI" id="CHEBI:57705"/>
        <dbReference type="ChEBI" id="CHEBI:58223"/>
        <dbReference type="ChEBI" id="CHEBI:61387"/>
        <dbReference type="ChEBI" id="CHEBI:61388"/>
        <dbReference type="EC" id="2.4.1.227"/>
    </reaction>
</comment>
<evidence type="ECO:0000256" key="10">
    <source>
        <dbReference type="HAMAP-Rule" id="MF_00033"/>
    </source>
</evidence>
<dbReference type="Pfam" id="PF03033">
    <property type="entry name" value="Glyco_transf_28"/>
    <property type="match status" value="1"/>
</dbReference>
<dbReference type="InterPro" id="IPR007235">
    <property type="entry name" value="Glyco_trans_28_C"/>
</dbReference>
<keyword evidence="5 10" id="KW-0133">Cell shape</keyword>
<name>A0A934RNZ1_9BACT</name>
<feature type="domain" description="Glycosyl transferase family 28 C-terminal" evidence="12">
    <location>
        <begin position="188"/>
        <end position="336"/>
    </location>
</feature>
<dbReference type="Gene3D" id="3.40.50.2000">
    <property type="entry name" value="Glycogen Phosphorylase B"/>
    <property type="match status" value="2"/>
</dbReference>
<accession>A0A934RNZ1</accession>
<dbReference type="PANTHER" id="PTHR21015">
    <property type="entry name" value="UDP-N-ACETYLGLUCOSAMINE--N-ACETYLMURAMYL-(PENTAPEPTIDE) PYROPHOSPHORYL-UNDECAPRENOL N-ACETYLGLUCOSAMINE TRANSFERASE 1"/>
    <property type="match status" value="1"/>
</dbReference>
<dbReference type="NCBIfam" id="TIGR01133">
    <property type="entry name" value="murG"/>
    <property type="match status" value="1"/>
</dbReference>
<keyword evidence="2 10" id="KW-0132">Cell division</keyword>
<organism evidence="13 14">
    <name type="scientific">Roseibacillus ishigakijimensis</name>
    <dbReference type="NCBI Taxonomy" id="454146"/>
    <lineage>
        <taxon>Bacteria</taxon>
        <taxon>Pseudomonadati</taxon>
        <taxon>Verrucomicrobiota</taxon>
        <taxon>Verrucomicrobiia</taxon>
        <taxon>Verrucomicrobiales</taxon>
        <taxon>Verrucomicrobiaceae</taxon>
        <taxon>Roseibacillus</taxon>
    </lineage>
</organism>
<feature type="binding site" evidence="10">
    <location>
        <position position="195"/>
    </location>
    <ligand>
        <name>UDP-N-acetyl-alpha-D-glucosamine</name>
        <dbReference type="ChEBI" id="CHEBI:57705"/>
    </ligand>
</feature>
<dbReference type="GO" id="GO:0009252">
    <property type="term" value="P:peptidoglycan biosynthetic process"/>
    <property type="evidence" value="ECO:0007669"/>
    <property type="project" value="UniProtKB-UniRule"/>
</dbReference>
<dbReference type="GO" id="GO:0008360">
    <property type="term" value="P:regulation of cell shape"/>
    <property type="evidence" value="ECO:0007669"/>
    <property type="project" value="UniProtKB-KW"/>
</dbReference>
<dbReference type="AlphaFoldDB" id="A0A934RNZ1"/>
<protein>
    <recommendedName>
        <fullName evidence="10">UDP-N-acetylglucosamine--N-acetylmuramyl-(pentapeptide) pyrophosphoryl-undecaprenol N-acetylglucosamine transferase</fullName>
        <ecNumber evidence="10">2.4.1.227</ecNumber>
    </recommendedName>
    <alternativeName>
        <fullName evidence="10">Undecaprenyl-PP-MurNAc-pentapeptide-UDPGlcNAc GlcNAc transferase</fullName>
    </alternativeName>
</protein>
<dbReference type="SUPFAM" id="SSF53756">
    <property type="entry name" value="UDP-Glycosyltransferase/glycogen phosphorylase"/>
    <property type="match status" value="1"/>
</dbReference>
<evidence type="ECO:0000256" key="8">
    <source>
        <dbReference type="ARBA" id="ARBA00023306"/>
    </source>
</evidence>
<dbReference type="GO" id="GO:0005975">
    <property type="term" value="P:carbohydrate metabolic process"/>
    <property type="evidence" value="ECO:0007669"/>
    <property type="project" value="InterPro"/>
</dbReference>
<dbReference type="InterPro" id="IPR004276">
    <property type="entry name" value="GlycoTrans_28_N"/>
</dbReference>
<keyword evidence="9 10" id="KW-0961">Cell wall biogenesis/degradation</keyword>
<keyword evidence="6 10" id="KW-0573">Peptidoglycan synthesis</keyword>
<comment type="subcellular location">
    <subcellularLocation>
        <location evidence="10">Cell membrane</location>
        <topology evidence="10">Peripheral membrane protein</topology>
        <orientation evidence="10">Cytoplasmic side</orientation>
    </subcellularLocation>
</comment>
<keyword evidence="7 10" id="KW-0472">Membrane</keyword>
<proteinExistence type="inferred from homology"/>
<evidence type="ECO:0000256" key="7">
    <source>
        <dbReference type="ARBA" id="ARBA00023136"/>
    </source>
</evidence>
<feature type="domain" description="Glycosyltransferase family 28 N-terminal" evidence="11">
    <location>
        <begin position="3"/>
        <end position="141"/>
    </location>
</feature>
<dbReference type="GO" id="GO:0050511">
    <property type="term" value="F:undecaprenyldiphospho-muramoylpentapeptide beta-N-acetylglucosaminyltransferase activity"/>
    <property type="evidence" value="ECO:0007669"/>
    <property type="project" value="UniProtKB-UniRule"/>
</dbReference>
<evidence type="ECO:0000256" key="9">
    <source>
        <dbReference type="ARBA" id="ARBA00023316"/>
    </source>
</evidence>
<comment type="function">
    <text evidence="10">Cell wall formation. Catalyzes the transfer of a GlcNAc subunit on undecaprenyl-pyrophosphoryl-MurNAc-pentapeptide (lipid intermediate I) to form undecaprenyl-pyrophosphoryl-MurNAc-(pentapeptide)GlcNAc (lipid intermediate II).</text>
</comment>
<feature type="binding site" evidence="10">
    <location>
        <position position="289"/>
    </location>
    <ligand>
        <name>UDP-N-acetyl-alpha-D-glucosamine</name>
        <dbReference type="ChEBI" id="CHEBI:57705"/>
    </ligand>
</feature>
<dbReference type="PANTHER" id="PTHR21015:SF22">
    <property type="entry name" value="GLYCOSYLTRANSFERASE"/>
    <property type="match status" value="1"/>
</dbReference>
<comment type="pathway">
    <text evidence="10">Cell wall biogenesis; peptidoglycan biosynthesis.</text>
</comment>
<evidence type="ECO:0000256" key="6">
    <source>
        <dbReference type="ARBA" id="ARBA00022984"/>
    </source>
</evidence>
<dbReference type="GO" id="GO:0051301">
    <property type="term" value="P:cell division"/>
    <property type="evidence" value="ECO:0007669"/>
    <property type="project" value="UniProtKB-KW"/>
</dbReference>
<evidence type="ECO:0000256" key="2">
    <source>
        <dbReference type="ARBA" id="ARBA00022618"/>
    </source>
</evidence>
<dbReference type="EMBL" id="JAENIO010000047">
    <property type="protein sequence ID" value="MBK1835297.1"/>
    <property type="molecule type" value="Genomic_DNA"/>
</dbReference>
<evidence type="ECO:0000256" key="5">
    <source>
        <dbReference type="ARBA" id="ARBA00022960"/>
    </source>
</evidence>
<evidence type="ECO:0000313" key="14">
    <source>
        <dbReference type="Proteomes" id="UP000604083"/>
    </source>
</evidence>
<evidence type="ECO:0000256" key="3">
    <source>
        <dbReference type="ARBA" id="ARBA00022676"/>
    </source>
</evidence>
<evidence type="ECO:0000259" key="12">
    <source>
        <dbReference type="Pfam" id="PF04101"/>
    </source>
</evidence>
<evidence type="ECO:0000313" key="13">
    <source>
        <dbReference type="EMBL" id="MBK1835297.1"/>
    </source>
</evidence>
<keyword evidence="3 10" id="KW-0328">Glycosyltransferase</keyword>
<keyword evidence="4 10" id="KW-0808">Transferase</keyword>
<gene>
    <name evidence="10 13" type="primary">murG</name>
    <name evidence="13" type="ORF">JIN78_14605</name>
</gene>
<dbReference type="HAMAP" id="MF_00033">
    <property type="entry name" value="MurG"/>
    <property type="match status" value="1"/>
</dbReference>
<dbReference type="GO" id="GO:0071555">
    <property type="term" value="P:cell wall organization"/>
    <property type="evidence" value="ECO:0007669"/>
    <property type="project" value="UniProtKB-KW"/>
</dbReference>
<dbReference type="EC" id="2.4.1.227" evidence="10"/>
<dbReference type="Pfam" id="PF04101">
    <property type="entry name" value="Glyco_tran_28_C"/>
    <property type="match status" value="1"/>
</dbReference>
<dbReference type="CDD" id="cd03785">
    <property type="entry name" value="GT28_MurG"/>
    <property type="match status" value="1"/>
</dbReference>
<comment type="caution">
    <text evidence="10">Lacks conserved residue(s) required for the propagation of feature annotation.</text>
</comment>
<keyword evidence="14" id="KW-1185">Reference proteome</keyword>
<feature type="binding site" evidence="10">
    <location>
        <position position="164"/>
    </location>
    <ligand>
        <name>UDP-N-acetyl-alpha-D-glucosamine</name>
        <dbReference type="ChEBI" id="CHEBI:57705"/>
    </ligand>
</feature>
<evidence type="ECO:0000256" key="1">
    <source>
        <dbReference type="ARBA" id="ARBA00022475"/>
    </source>
</evidence>
<dbReference type="GO" id="GO:0005886">
    <property type="term" value="C:plasma membrane"/>
    <property type="evidence" value="ECO:0007669"/>
    <property type="project" value="UniProtKB-SubCell"/>
</dbReference>
<keyword evidence="8 10" id="KW-0131">Cell cycle</keyword>
<keyword evidence="1 10" id="KW-1003">Cell membrane</keyword>
<dbReference type="Proteomes" id="UP000604083">
    <property type="component" value="Unassembled WGS sequence"/>
</dbReference>
<sequence length="354" mass="37340">MKVVIACGGTGGHLFPGIAVAEELQNQGHEPVLVISEKKVDAEASAKYRHLRFEVLPAVAKPPTLSPRMLPFLVALVKSIGQAKALLRREKAEAVLGMGGFTSFAPCYAGNKLGLPTYVHDSNAVPGKSNIMIAKYCRQVLLGLAPAQSYFAGRETVVTGTPVRKELATLPSREEAATKWGLAADRPTLLVFGGSQGAQGLNSLVVEASGDLDCQILHVTGPTDLERVQGLVGEREGYRAIGFCDDMPAAYAIADAAICRSGASSLTELAFLGMPSLLVPYPYASDDHQTANAKVFADAGAALMAQESELDREKMAALARQLLPGSAGREELARQTRILGEGSAVEEIAKVLTA</sequence>
<comment type="similarity">
    <text evidence="10">Belongs to the glycosyltransferase 28 family. MurG subfamily.</text>
</comment>